<keyword evidence="4" id="KW-1185">Reference proteome</keyword>
<evidence type="ECO:0000313" key="4">
    <source>
        <dbReference type="Proteomes" id="UP000266723"/>
    </source>
</evidence>
<dbReference type="EMBL" id="QGKY02001250">
    <property type="protein sequence ID" value="KAF2563675.1"/>
    <property type="molecule type" value="Genomic_DNA"/>
</dbReference>
<feature type="region of interest" description="Disordered" evidence="1">
    <location>
        <begin position="1"/>
        <end position="28"/>
    </location>
</feature>
<reference evidence="3" key="2">
    <citation type="submission" date="2019-12" db="EMBL/GenBank/DDBJ databases">
        <authorList>
            <person name="Studholme D.J."/>
            <person name="Sarris P."/>
        </authorList>
    </citation>
    <scope>NUCLEOTIDE SEQUENCE</scope>
    <source>
        <strain evidence="3">PFS-1207/04</strain>
        <tissue evidence="3">Leaf</tissue>
    </source>
</reference>
<comment type="caution">
    <text evidence="2">The sequence shown here is derived from an EMBL/GenBank/DDBJ whole genome shotgun (WGS) entry which is preliminary data.</text>
</comment>
<feature type="region of interest" description="Disordered" evidence="1">
    <location>
        <begin position="144"/>
        <end position="175"/>
    </location>
</feature>
<organism evidence="2">
    <name type="scientific">Brassica cretica</name>
    <name type="common">Mustard</name>
    <dbReference type="NCBI Taxonomy" id="69181"/>
    <lineage>
        <taxon>Eukaryota</taxon>
        <taxon>Viridiplantae</taxon>
        <taxon>Streptophyta</taxon>
        <taxon>Embryophyta</taxon>
        <taxon>Tracheophyta</taxon>
        <taxon>Spermatophyta</taxon>
        <taxon>Magnoliopsida</taxon>
        <taxon>eudicotyledons</taxon>
        <taxon>Gunneridae</taxon>
        <taxon>Pentapetalae</taxon>
        <taxon>rosids</taxon>
        <taxon>malvids</taxon>
        <taxon>Brassicales</taxon>
        <taxon>Brassicaceae</taxon>
        <taxon>Brassiceae</taxon>
        <taxon>Brassica</taxon>
    </lineage>
</organism>
<sequence>MEGSPYRKFSIFRRKGSDPETEPRKLHSGEPGFLLAGILGTGVLPRASLSQDIAPVILRSRVPLSSDVSRGGIGVGAGPNAGANGEILDKVRGSLGSFGQRFMTNKGNGYEASKFAPSRGVLLAARGNLSRILPSISRMKSKPDLALDSSSIGGRVRSKKQRSGIGPSELMDSSGSSLDLTAEVKILAARSSILLIHPQRWVNFLRWALLRRLEWTKFRTGERSINFPMTLSLGFRVL</sequence>
<evidence type="ECO:0000313" key="2">
    <source>
        <dbReference type="EMBL" id="KAF2563675.1"/>
    </source>
</evidence>
<accession>A0A3N6PXX3</accession>
<feature type="compositionally biased region" description="Basic and acidic residues" evidence="1">
    <location>
        <begin position="15"/>
        <end position="28"/>
    </location>
</feature>
<evidence type="ECO:0000256" key="1">
    <source>
        <dbReference type="SAM" id="MobiDB-lite"/>
    </source>
</evidence>
<dbReference type="AlphaFoldDB" id="A0A3N6PXX3"/>
<dbReference type="Proteomes" id="UP000266723">
    <property type="component" value="Unassembled WGS sequence"/>
</dbReference>
<evidence type="ECO:0000313" key="3">
    <source>
        <dbReference type="EMBL" id="KAF3564624.1"/>
    </source>
</evidence>
<name>A0A3N6PXX3_BRACR</name>
<reference evidence="2" key="1">
    <citation type="submission" date="2019-12" db="EMBL/GenBank/DDBJ databases">
        <title>Genome sequencing and annotation of Brassica cretica.</title>
        <authorList>
            <person name="Studholme D.J."/>
            <person name="Sarris P.F."/>
        </authorList>
    </citation>
    <scope>NUCLEOTIDE SEQUENCE</scope>
    <source>
        <strain evidence="2">PFS-102/07</strain>
        <tissue evidence="2">Leaf</tissue>
    </source>
</reference>
<dbReference type="EMBL" id="QGKV02000759">
    <property type="protein sequence ID" value="KAF3564624.1"/>
    <property type="molecule type" value="Genomic_DNA"/>
</dbReference>
<gene>
    <name evidence="3" type="ORF">DY000_02016274</name>
    <name evidence="2" type="ORF">F2Q70_00017427</name>
</gene>
<reference evidence="3 4" key="3">
    <citation type="journal article" date="2020" name="BMC Genomics">
        <title>Intraspecific diversification of the crop wild relative Brassica cretica Lam. using demographic model selection.</title>
        <authorList>
            <person name="Kioukis A."/>
            <person name="Michalopoulou V.A."/>
            <person name="Briers L."/>
            <person name="Pirintsos S."/>
            <person name="Studholme D.J."/>
            <person name="Pavlidis P."/>
            <person name="Sarris P.F."/>
        </authorList>
    </citation>
    <scope>NUCLEOTIDE SEQUENCE [LARGE SCALE GENOMIC DNA]</scope>
    <source>
        <strain evidence="4">cv. PFS-1207/04</strain>
        <strain evidence="3">PFS-1207/04</strain>
    </source>
</reference>
<protein>
    <submittedName>
        <fullName evidence="2">Uncharacterized protein</fullName>
    </submittedName>
</protein>
<proteinExistence type="predicted"/>